<accession>A0A8J3E2I8</accession>
<dbReference type="Pfam" id="PF05368">
    <property type="entry name" value="NmrA"/>
    <property type="match status" value="1"/>
</dbReference>
<dbReference type="EMBL" id="BMJQ01000003">
    <property type="protein sequence ID" value="GGF11328.1"/>
    <property type="molecule type" value="Genomic_DNA"/>
</dbReference>
<keyword evidence="3" id="KW-1185">Reference proteome</keyword>
<dbReference type="PANTHER" id="PTHR43162:SF1">
    <property type="entry name" value="PRESTALK A DIFFERENTIATION PROTEIN A"/>
    <property type="match status" value="1"/>
</dbReference>
<feature type="domain" description="NmrA-like" evidence="1">
    <location>
        <begin position="3"/>
        <end position="244"/>
    </location>
</feature>
<dbReference type="SUPFAM" id="SSF51735">
    <property type="entry name" value="NAD(P)-binding Rossmann-fold domains"/>
    <property type="match status" value="1"/>
</dbReference>
<sequence length="297" mass="30514">MYVILGATGKAGRATVAALRANGAAVRAVVRDLARAEGLSALGCEIAVADLNDPAALRAAFEGATAAQIICPVPFRADDPAAEMRRTIDTVAGALAAAAVPTVLAISDYGAELAAGTGVTLAFHHMEVRLSALPASLTFLRSAEHMQNWVRVIAVAAETGILPMLHHPVTKRFPTISAPDLGPIAAALLTTPADGTGVDGAGPRIIHAEGPRRYTAEDAAAALGRIVGRPVVARELPRAQWMATLERGGLSPGYAALVSELYDAHNAGQIDAEAGVGELRRGTTDLSAVFAALLSSR</sequence>
<proteinExistence type="predicted"/>
<evidence type="ECO:0000313" key="3">
    <source>
        <dbReference type="Proteomes" id="UP000646365"/>
    </source>
</evidence>
<name>A0A8J3E2I8_9PROT</name>
<evidence type="ECO:0000259" key="1">
    <source>
        <dbReference type="Pfam" id="PF05368"/>
    </source>
</evidence>
<comment type="caution">
    <text evidence="2">The sequence shown here is derived from an EMBL/GenBank/DDBJ whole genome shotgun (WGS) entry which is preliminary data.</text>
</comment>
<gene>
    <name evidence="2" type="ORF">GCM10011611_16220</name>
</gene>
<dbReference type="InterPro" id="IPR051604">
    <property type="entry name" value="Ergot_Alk_Oxidoreductase"/>
</dbReference>
<dbReference type="Gene3D" id="3.90.25.10">
    <property type="entry name" value="UDP-galactose 4-epimerase, domain 1"/>
    <property type="match status" value="1"/>
</dbReference>
<dbReference type="InterPro" id="IPR036291">
    <property type="entry name" value="NAD(P)-bd_dom_sf"/>
</dbReference>
<dbReference type="RefSeq" id="WP_189044430.1">
    <property type="nucleotide sequence ID" value="NZ_BMJQ01000003.1"/>
</dbReference>
<reference evidence="2" key="1">
    <citation type="journal article" date="2014" name="Int. J. Syst. Evol. Microbiol.">
        <title>Complete genome sequence of Corynebacterium casei LMG S-19264T (=DSM 44701T), isolated from a smear-ripened cheese.</title>
        <authorList>
            <consortium name="US DOE Joint Genome Institute (JGI-PGF)"/>
            <person name="Walter F."/>
            <person name="Albersmeier A."/>
            <person name="Kalinowski J."/>
            <person name="Ruckert C."/>
        </authorList>
    </citation>
    <scope>NUCLEOTIDE SEQUENCE</scope>
    <source>
        <strain evidence="2">CGMCC 1.15725</strain>
    </source>
</reference>
<dbReference type="Gene3D" id="3.40.50.720">
    <property type="entry name" value="NAD(P)-binding Rossmann-like Domain"/>
    <property type="match status" value="1"/>
</dbReference>
<dbReference type="PANTHER" id="PTHR43162">
    <property type="match status" value="1"/>
</dbReference>
<dbReference type="Proteomes" id="UP000646365">
    <property type="component" value="Unassembled WGS sequence"/>
</dbReference>
<organism evidence="2 3">
    <name type="scientific">Aliidongia dinghuensis</name>
    <dbReference type="NCBI Taxonomy" id="1867774"/>
    <lineage>
        <taxon>Bacteria</taxon>
        <taxon>Pseudomonadati</taxon>
        <taxon>Pseudomonadota</taxon>
        <taxon>Alphaproteobacteria</taxon>
        <taxon>Rhodospirillales</taxon>
        <taxon>Dongiaceae</taxon>
        <taxon>Aliidongia</taxon>
    </lineage>
</organism>
<dbReference type="InterPro" id="IPR008030">
    <property type="entry name" value="NmrA-like"/>
</dbReference>
<reference evidence="2" key="2">
    <citation type="submission" date="2020-09" db="EMBL/GenBank/DDBJ databases">
        <authorList>
            <person name="Sun Q."/>
            <person name="Zhou Y."/>
        </authorList>
    </citation>
    <scope>NUCLEOTIDE SEQUENCE</scope>
    <source>
        <strain evidence="2">CGMCC 1.15725</strain>
    </source>
</reference>
<protein>
    <submittedName>
        <fullName evidence="2">NmrA family protein</fullName>
    </submittedName>
</protein>
<dbReference type="AlphaFoldDB" id="A0A8J3E2I8"/>
<evidence type="ECO:0000313" key="2">
    <source>
        <dbReference type="EMBL" id="GGF11328.1"/>
    </source>
</evidence>